<dbReference type="InterPro" id="IPR032600">
    <property type="entry name" value="Sm-like_dom"/>
</dbReference>
<feature type="domain" description="Sm-like" evidence="1">
    <location>
        <begin position="14"/>
        <end position="98"/>
    </location>
</feature>
<dbReference type="Proteomes" id="UP000014318">
    <property type="component" value="Segment"/>
</dbReference>
<dbReference type="Pfam" id="PF16243">
    <property type="entry name" value="Sm_like"/>
    <property type="match status" value="1"/>
</dbReference>
<evidence type="ECO:0000313" key="3">
    <source>
        <dbReference type="EMBL" id="AGN33957.1"/>
    </source>
</evidence>
<dbReference type="EMBL" id="JF974299">
    <property type="protein sequence ID" value="AET72558.1"/>
    <property type="molecule type" value="Genomic_DNA"/>
</dbReference>
<organism evidence="2 5">
    <name type="scientific">Synechococcus phage S-CAM8</name>
    <dbReference type="NCBI Taxonomy" id="754038"/>
    <lineage>
        <taxon>Viruses</taxon>
        <taxon>Duplodnaviria</taxon>
        <taxon>Heunggongvirae</taxon>
        <taxon>Uroviricota</taxon>
        <taxon>Caudoviricetes</taxon>
        <taxon>Pantevenvirales</taxon>
        <taxon>Kyanoviridae</taxon>
        <taxon>Neritesvirus</taxon>
        <taxon>Neritesvirus scam8</taxon>
    </lineage>
</organism>
<dbReference type="OrthoDB" id="17377at10239"/>
<reference evidence="2 5" key="2">
    <citation type="submission" date="2010-12" db="EMBL/GenBank/DDBJ databases">
        <title>The Genome Sequence of Synechococcus phage S-CAM8 0608SB47.</title>
        <authorList>
            <consortium name="The Broad Institute Genome Sequencing Platform"/>
            <person name="Henn M.R."/>
            <person name="Martiny J."/>
            <person name="Weihe C."/>
            <person name="Levin J."/>
            <person name="Malboeuf C."/>
            <person name="Casali M."/>
            <person name="Russ C."/>
            <person name="Lennon N."/>
            <person name="Chapman S.B."/>
            <person name="Erlich R."/>
            <person name="Young S.K."/>
            <person name="Yandava C."/>
            <person name="Zeng Q."/>
            <person name="Alvarado L."/>
            <person name="Anderson S."/>
            <person name="Berlin A."/>
            <person name="Chen Z."/>
            <person name="Freedman E."/>
            <person name="Gellesch M."/>
            <person name="Goldberg J."/>
            <person name="Green L."/>
            <person name="Griggs A."/>
            <person name="Gujja S."/>
            <person name="Heilman E.R."/>
            <person name="Heiman D."/>
            <person name="Hollinger A."/>
            <person name="Howarth C."/>
            <person name="Larson L."/>
            <person name="Mehta T."/>
            <person name="Pearson M."/>
            <person name="Roberts A."/>
            <person name="Ryan E."/>
            <person name="Saif S."/>
            <person name="Shea T."/>
            <person name="Shenoy N."/>
            <person name="Sisk P."/>
            <person name="Stolte C."/>
            <person name="Sykes S."/>
            <person name="White J."/>
            <person name="Haas B."/>
            <person name="Nusbaum C."/>
            <person name="Birren B."/>
        </authorList>
    </citation>
    <scope>NUCLEOTIDE SEQUENCE [LARGE SCALE GENOMIC DNA]</scope>
    <source>
        <strain evidence="2 5">0608SB47</strain>
    </source>
</reference>
<reference evidence="3 4" key="1">
    <citation type="submission" date="2010-11" db="EMBL/GenBank/DDBJ databases">
        <title>The Genome Sequence of Synechococcus phage S-CAM8 0608BI06.</title>
        <authorList>
            <consortium name="The Broad Institute Genome Sequencing Platform"/>
            <person name="Henn M.R."/>
            <person name="Martiny J."/>
            <person name="Weihe C."/>
            <person name="Levin J."/>
            <person name="Malboeuf C."/>
            <person name="Casali M."/>
            <person name="Russ C."/>
            <person name="Lennon N."/>
            <person name="Chapman S.B."/>
            <person name="Erlich R."/>
            <person name="Young S.K."/>
            <person name="Yandava C."/>
            <person name="Zeng Q."/>
            <person name="Alvarado L."/>
            <person name="Anderson S."/>
            <person name="Berlin A."/>
            <person name="Chen Z."/>
            <person name="Freedman E."/>
            <person name="Gellesch M."/>
            <person name="Goldberg J."/>
            <person name="Green L."/>
            <person name="Griggs A."/>
            <person name="Gujja S."/>
            <person name="Heilman E.R."/>
            <person name="Heiman D."/>
            <person name="Hollinger A."/>
            <person name="Howarth C."/>
            <person name="Larson L."/>
            <person name="Mehta T."/>
            <person name="Pearson M."/>
            <person name="Roberts A."/>
            <person name="Ryan E."/>
            <person name="Saif S."/>
            <person name="Shea T."/>
            <person name="Shenoy N."/>
            <person name="Sisk P."/>
            <person name="Stolte C."/>
            <person name="Sykes S."/>
            <person name="White J."/>
            <person name="Haas B."/>
            <person name="Nusbaum C."/>
            <person name="Birren B."/>
        </authorList>
    </citation>
    <scope>NUCLEOTIDE SEQUENCE [LARGE SCALE GENOMIC DNA]</scope>
    <source>
        <strain evidence="3">S-CAM8 06008BI06</strain>
    </source>
</reference>
<evidence type="ECO:0000313" key="2">
    <source>
        <dbReference type="EMBL" id="AET72558.1"/>
    </source>
</evidence>
<dbReference type="GeneID" id="16045265"/>
<keyword evidence="4" id="KW-1185">Reference proteome</keyword>
<evidence type="ECO:0000313" key="4">
    <source>
        <dbReference type="Proteomes" id="UP000014318"/>
    </source>
</evidence>
<gene>
    <name evidence="3" type="ORF">SXCG_00171</name>
    <name evidence="2" type="ORF">SXFG_00007</name>
</gene>
<evidence type="ECO:0000259" key="1">
    <source>
        <dbReference type="Pfam" id="PF16243"/>
    </source>
</evidence>
<name>G8EXL8_9CAUD</name>
<proteinExistence type="predicted"/>
<sequence length="139" mass="16036">MISYARHDEEFYGIFKLLNGEEVLGKAVLTEDEGQTLVFIQDPVCTQIVTKETDDGKTIRGMGFAKWMQLSDEDFFILQEKDILTVTSMSKEISYLYEAFVLGDDNKKRNEAKLELEPEMGYLGKVDAARRLFEKIYRS</sequence>
<dbReference type="Gene3D" id="2.30.30.100">
    <property type="match status" value="1"/>
</dbReference>
<dbReference type="RefSeq" id="YP_008125650.1">
    <property type="nucleotide sequence ID" value="NC_021530.1"/>
</dbReference>
<accession>G8EXL8</accession>
<protein>
    <submittedName>
        <fullName evidence="2">Gp143</fullName>
    </submittedName>
</protein>
<dbReference type="KEGG" id="vg:16045265"/>
<evidence type="ECO:0000313" key="5">
    <source>
        <dbReference type="Proteomes" id="UP000297591"/>
    </source>
</evidence>
<dbReference type="EMBL" id="HQ634178">
    <property type="protein sequence ID" value="AGN33957.1"/>
    <property type="molecule type" value="Genomic_DNA"/>
</dbReference>
<dbReference type="Proteomes" id="UP000297591">
    <property type="component" value="Segment"/>
</dbReference>